<dbReference type="AlphaFoldDB" id="A0AAV6ZNZ9"/>
<dbReference type="EMBL" id="WNYA01000658">
    <property type="protein sequence ID" value="KAG8547648.1"/>
    <property type="molecule type" value="Genomic_DNA"/>
</dbReference>
<gene>
    <name evidence="1" type="ORF">GDO81_027865</name>
</gene>
<protein>
    <recommendedName>
        <fullName evidence="3">G domain-containing protein</fullName>
    </recommendedName>
</protein>
<name>A0AAV6ZNZ9_ENGPU</name>
<evidence type="ECO:0000313" key="1">
    <source>
        <dbReference type="EMBL" id="KAG8547648.1"/>
    </source>
</evidence>
<sequence length="245" mass="27899">MDEEERRRKIRDFSFDKCKKGNQGFQRILLQLFGYVGHGKSSFINSIICAWFKTNFKNYANAAGTDESHTTQRLTYGLTNNIVLVDNRGCASMSAYESGEIFAQLGNLLPLDQGVGWSKGFGLADRIVEAEPLVKASDFIIPIFVYSIKNSPTPDLKDELKTIFQMSKKLTTVIPIVVLTNKNHQNSNEIKNMFTDIGAEKIFALENYTERNPKRKVETDSAVIRFLYEIIRDAEFRAEHPRDPD</sequence>
<accession>A0AAV6ZNZ9</accession>
<keyword evidence="2" id="KW-1185">Reference proteome</keyword>
<proteinExistence type="predicted"/>
<feature type="non-terminal residue" evidence="1">
    <location>
        <position position="245"/>
    </location>
</feature>
<reference evidence="1" key="1">
    <citation type="thesis" date="2020" institute="ProQuest LLC" country="789 East Eisenhower Parkway, Ann Arbor, MI, USA">
        <title>Comparative Genomics and Chromosome Evolution.</title>
        <authorList>
            <person name="Mudd A.B."/>
        </authorList>
    </citation>
    <scope>NUCLEOTIDE SEQUENCE</scope>
    <source>
        <strain evidence="1">237g6f4</strain>
        <tissue evidence="1">Blood</tissue>
    </source>
</reference>
<evidence type="ECO:0000313" key="2">
    <source>
        <dbReference type="Proteomes" id="UP000824782"/>
    </source>
</evidence>
<evidence type="ECO:0008006" key="3">
    <source>
        <dbReference type="Google" id="ProtNLM"/>
    </source>
</evidence>
<dbReference type="Proteomes" id="UP000824782">
    <property type="component" value="Unassembled WGS sequence"/>
</dbReference>
<dbReference type="Gene3D" id="3.40.50.300">
    <property type="entry name" value="P-loop containing nucleotide triphosphate hydrolases"/>
    <property type="match status" value="1"/>
</dbReference>
<organism evidence="1 2">
    <name type="scientific">Engystomops pustulosus</name>
    <name type="common">Tungara frog</name>
    <name type="synonym">Physalaemus pustulosus</name>
    <dbReference type="NCBI Taxonomy" id="76066"/>
    <lineage>
        <taxon>Eukaryota</taxon>
        <taxon>Metazoa</taxon>
        <taxon>Chordata</taxon>
        <taxon>Craniata</taxon>
        <taxon>Vertebrata</taxon>
        <taxon>Euteleostomi</taxon>
        <taxon>Amphibia</taxon>
        <taxon>Batrachia</taxon>
        <taxon>Anura</taxon>
        <taxon>Neobatrachia</taxon>
        <taxon>Hyloidea</taxon>
        <taxon>Leptodactylidae</taxon>
        <taxon>Leiuperinae</taxon>
        <taxon>Engystomops</taxon>
    </lineage>
</organism>
<dbReference type="InterPro" id="IPR027417">
    <property type="entry name" value="P-loop_NTPase"/>
</dbReference>
<comment type="caution">
    <text evidence="1">The sequence shown here is derived from an EMBL/GenBank/DDBJ whole genome shotgun (WGS) entry which is preliminary data.</text>
</comment>
<dbReference type="SUPFAM" id="SSF52540">
    <property type="entry name" value="P-loop containing nucleoside triphosphate hydrolases"/>
    <property type="match status" value="1"/>
</dbReference>